<dbReference type="GO" id="GO:0010193">
    <property type="term" value="P:response to ozone"/>
    <property type="evidence" value="ECO:0007669"/>
    <property type="project" value="UniProtKB-ARBA"/>
</dbReference>
<dbReference type="EMBL" id="JANJYI010000005">
    <property type="protein sequence ID" value="KAK2650098.1"/>
    <property type="molecule type" value="Genomic_DNA"/>
</dbReference>
<dbReference type="Pfam" id="PF03106">
    <property type="entry name" value="WRKY"/>
    <property type="match status" value="1"/>
</dbReference>
<evidence type="ECO:0000256" key="5">
    <source>
        <dbReference type="ARBA" id="ARBA00023242"/>
    </source>
</evidence>
<dbReference type="Proteomes" id="UP001280121">
    <property type="component" value="Unassembled WGS sequence"/>
</dbReference>
<gene>
    <name evidence="8" type="ORF">Ddye_017587</name>
</gene>
<protein>
    <recommendedName>
        <fullName evidence="7">WRKY domain-containing protein</fullName>
    </recommendedName>
</protein>
<dbReference type="PROSITE" id="PS50811">
    <property type="entry name" value="WRKY"/>
    <property type="match status" value="1"/>
</dbReference>
<dbReference type="GO" id="GO:0003700">
    <property type="term" value="F:DNA-binding transcription factor activity"/>
    <property type="evidence" value="ECO:0007669"/>
    <property type="project" value="InterPro"/>
</dbReference>
<evidence type="ECO:0000256" key="6">
    <source>
        <dbReference type="ARBA" id="ARBA00060850"/>
    </source>
</evidence>
<dbReference type="PANTHER" id="PTHR32096:SF133">
    <property type="entry name" value="WRKY TRANSCRIPTION FACTOR 41-RELATED"/>
    <property type="match status" value="1"/>
</dbReference>
<dbReference type="AlphaFoldDB" id="A0AAD9U9I7"/>
<evidence type="ECO:0000259" key="7">
    <source>
        <dbReference type="PROSITE" id="PS50811"/>
    </source>
</evidence>
<keyword evidence="5" id="KW-0539">Nucleus</keyword>
<dbReference type="PANTHER" id="PTHR32096">
    <property type="entry name" value="WRKY TRANSCRIPTION FACTOR 30-RELATED-RELATED"/>
    <property type="match status" value="1"/>
</dbReference>
<dbReference type="FunFam" id="2.20.25.80:FF:000009">
    <property type="entry name" value="WRKY transcription factor 53"/>
    <property type="match status" value="1"/>
</dbReference>
<comment type="similarity">
    <text evidence="6">Belongs to the WRKY group III family.</text>
</comment>
<dbReference type="SUPFAM" id="SSF118290">
    <property type="entry name" value="WRKY DNA-binding domain"/>
    <property type="match status" value="1"/>
</dbReference>
<dbReference type="SMART" id="SM00774">
    <property type="entry name" value="WRKY"/>
    <property type="match status" value="1"/>
</dbReference>
<name>A0AAD9U9I7_9ROSI</name>
<dbReference type="GO" id="GO:0000976">
    <property type="term" value="F:transcription cis-regulatory region binding"/>
    <property type="evidence" value="ECO:0007669"/>
    <property type="project" value="TreeGrafter"/>
</dbReference>
<keyword evidence="3" id="KW-0238">DNA-binding</keyword>
<comment type="subcellular location">
    <subcellularLocation>
        <location evidence="1">Nucleus</location>
    </subcellularLocation>
</comment>
<dbReference type="InterPro" id="IPR003657">
    <property type="entry name" value="WRKY_dom"/>
</dbReference>
<accession>A0AAD9U9I7</accession>
<evidence type="ECO:0000256" key="2">
    <source>
        <dbReference type="ARBA" id="ARBA00023015"/>
    </source>
</evidence>
<keyword evidence="9" id="KW-1185">Reference proteome</keyword>
<dbReference type="GO" id="GO:0042542">
    <property type="term" value="P:response to hydrogen peroxide"/>
    <property type="evidence" value="ECO:0007669"/>
    <property type="project" value="UniProtKB-ARBA"/>
</dbReference>
<evidence type="ECO:0000256" key="1">
    <source>
        <dbReference type="ARBA" id="ARBA00004123"/>
    </source>
</evidence>
<evidence type="ECO:0000256" key="4">
    <source>
        <dbReference type="ARBA" id="ARBA00023163"/>
    </source>
</evidence>
<dbReference type="InterPro" id="IPR036576">
    <property type="entry name" value="WRKY_dom_sf"/>
</dbReference>
<reference evidence="8" key="1">
    <citation type="journal article" date="2023" name="Plant J.">
        <title>Genome sequences and population genomics provide insights into the demographic history, inbreeding, and mutation load of two 'living fossil' tree species of Dipteronia.</title>
        <authorList>
            <person name="Feng Y."/>
            <person name="Comes H.P."/>
            <person name="Chen J."/>
            <person name="Zhu S."/>
            <person name="Lu R."/>
            <person name="Zhang X."/>
            <person name="Li P."/>
            <person name="Qiu J."/>
            <person name="Olsen K.M."/>
            <person name="Qiu Y."/>
        </authorList>
    </citation>
    <scope>NUCLEOTIDE SEQUENCE</scope>
    <source>
        <strain evidence="8">KIB01</strain>
    </source>
</reference>
<dbReference type="GO" id="GO:0009751">
    <property type="term" value="P:response to salicylic acid"/>
    <property type="evidence" value="ECO:0007669"/>
    <property type="project" value="UniProtKB-ARBA"/>
</dbReference>
<dbReference type="GO" id="GO:0010150">
    <property type="term" value="P:leaf senescence"/>
    <property type="evidence" value="ECO:0007669"/>
    <property type="project" value="UniProtKB-ARBA"/>
</dbReference>
<evidence type="ECO:0000256" key="3">
    <source>
        <dbReference type="ARBA" id="ARBA00023125"/>
    </source>
</evidence>
<dbReference type="Gene3D" id="2.20.25.80">
    <property type="entry name" value="WRKY domain"/>
    <property type="match status" value="1"/>
</dbReference>
<evidence type="ECO:0000313" key="9">
    <source>
        <dbReference type="Proteomes" id="UP001280121"/>
    </source>
</evidence>
<keyword evidence="2" id="KW-0805">Transcription regulation</keyword>
<feature type="domain" description="WRKY" evidence="7">
    <location>
        <begin position="120"/>
        <end position="183"/>
    </location>
</feature>
<comment type="caution">
    <text evidence="8">The sequence shown here is derived from an EMBL/GenBank/DDBJ whole genome shotgun (WGS) entry which is preliminary data.</text>
</comment>
<keyword evidence="4" id="KW-0804">Transcription</keyword>
<dbReference type="GO" id="GO:0005634">
    <property type="term" value="C:nucleus"/>
    <property type="evidence" value="ECO:0007669"/>
    <property type="project" value="UniProtKB-SubCell"/>
</dbReference>
<organism evidence="8 9">
    <name type="scientific">Dipteronia dyeriana</name>
    <dbReference type="NCBI Taxonomy" id="168575"/>
    <lineage>
        <taxon>Eukaryota</taxon>
        <taxon>Viridiplantae</taxon>
        <taxon>Streptophyta</taxon>
        <taxon>Embryophyta</taxon>
        <taxon>Tracheophyta</taxon>
        <taxon>Spermatophyta</taxon>
        <taxon>Magnoliopsida</taxon>
        <taxon>eudicotyledons</taxon>
        <taxon>Gunneridae</taxon>
        <taxon>Pentapetalae</taxon>
        <taxon>rosids</taxon>
        <taxon>malvids</taxon>
        <taxon>Sapindales</taxon>
        <taxon>Sapindaceae</taxon>
        <taxon>Hippocastanoideae</taxon>
        <taxon>Acereae</taxon>
        <taxon>Dipteronia</taxon>
    </lineage>
</organism>
<proteinExistence type="inferred from homology"/>
<sequence length="370" mass="41611">MDMEQMVLISELTQGKELAKQLRNHLKPSSSKETRDFLIQQILGSYEKALSMLNCVGGAASSSMVDEPAADQFISTFTNISPRSDTSGLDYKDQCHKHVYKKRKTMPQWTEQVKVCSGTGLEGPLDDGYCWRKYGQKDILGANFPRGYYRCTHRHAQGCLATKQVQRSDEDPSIFEVTYRGRHTCSQNSQLAVAAMASSSVPPPPMSKEKRNQHYLIKQQEHEDQNKKQSQEVMMFNFGSAAGLKVKAENLDNREDIFPSFSFPQTSIEVDNVGENMFIESLIENNFMGSFSPKFISPATSESNYFPVSPSHNTHNFGLGHSVQTPESDLTEIISAPNSVTNSPIGEDFDFSLVKVDFDPNFLFDNLEFF</sequence>
<evidence type="ECO:0000313" key="8">
    <source>
        <dbReference type="EMBL" id="KAK2650098.1"/>
    </source>
</evidence>
<dbReference type="InterPro" id="IPR044810">
    <property type="entry name" value="WRKY_plant"/>
</dbReference>